<dbReference type="OrthoDB" id="1630514at2759"/>
<dbReference type="STRING" id="56857.A0A200R993"/>
<dbReference type="InterPro" id="IPR006527">
    <property type="entry name" value="F-box-assoc_dom_typ1"/>
</dbReference>
<dbReference type="SUPFAM" id="SSF81383">
    <property type="entry name" value="F-box domain"/>
    <property type="match status" value="1"/>
</dbReference>
<dbReference type="NCBIfam" id="TIGR01640">
    <property type="entry name" value="F_box_assoc_1"/>
    <property type="match status" value="1"/>
</dbReference>
<proteinExistence type="predicted"/>
<dbReference type="PANTHER" id="PTHR35546:SF115">
    <property type="entry name" value="F-BOX DOMAIN-CONTAINING PROTEIN"/>
    <property type="match status" value="1"/>
</dbReference>
<name>A0A200R993_MACCD</name>
<gene>
    <name evidence="4" type="ORF">BVC80_521g53</name>
</gene>
<dbReference type="Pfam" id="PF07734">
    <property type="entry name" value="FBA_1"/>
    <property type="match status" value="1"/>
</dbReference>
<protein>
    <submittedName>
        <fullName evidence="4">F-box domain</fullName>
    </submittedName>
</protein>
<evidence type="ECO:0000259" key="3">
    <source>
        <dbReference type="Pfam" id="PF07734"/>
    </source>
</evidence>
<dbReference type="InterPro" id="IPR036047">
    <property type="entry name" value="F-box-like_dom_sf"/>
</dbReference>
<feature type="domain" description="F-box associated beta-propeller type 1" evidence="3">
    <location>
        <begin position="120"/>
        <end position="272"/>
    </location>
</feature>
<comment type="caution">
    <text evidence="4">The sequence shown here is derived from an EMBL/GenBank/DDBJ whole genome shotgun (WGS) entry which is preliminary data.</text>
</comment>
<dbReference type="InterPro" id="IPR017451">
    <property type="entry name" value="F-box-assoc_interact_dom"/>
</dbReference>
<dbReference type="InParanoid" id="A0A200R993"/>
<dbReference type="Gene3D" id="1.20.1280.50">
    <property type="match status" value="1"/>
</dbReference>
<dbReference type="PANTHER" id="PTHR35546">
    <property type="entry name" value="F-BOX PROTEIN INTERACTION DOMAIN PROTEIN-RELATED"/>
    <property type="match status" value="1"/>
</dbReference>
<reference evidence="4 5" key="1">
    <citation type="journal article" date="2017" name="Mol. Plant">
        <title>The Genome of Medicinal Plant Macleaya cordata Provides New Insights into Benzylisoquinoline Alkaloids Metabolism.</title>
        <authorList>
            <person name="Liu X."/>
            <person name="Liu Y."/>
            <person name="Huang P."/>
            <person name="Ma Y."/>
            <person name="Qing Z."/>
            <person name="Tang Q."/>
            <person name="Cao H."/>
            <person name="Cheng P."/>
            <person name="Zheng Y."/>
            <person name="Yuan Z."/>
            <person name="Zhou Y."/>
            <person name="Liu J."/>
            <person name="Tang Z."/>
            <person name="Zhuo Y."/>
            <person name="Zhang Y."/>
            <person name="Yu L."/>
            <person name="Huang J."/>
            <person name="Yang P."/>
            <person name="Peng Q."/>
            <person name="Zhang J."/>
            <person name="Jiang W."/>
            <person name="Zhang Z."/>
            <person name="Lin K."/>
            <person name="Ro D.K."/>
            <person name="Chen X."/>
            <person name="Xiong X."/>
            <person name="Shang Y."/>
            <person name="Huang S."/>
            <person name="Zeng J."/>
        </authorList>
    </citation>
    <scope>NUCLEOTIDE SEQUENCE [LARGE SCALE GENOMIC DNA]</scope>
    <source>
        <strain evidence="5">cv. BLH2017</strain>
        <tissue evidence="4">Root</tissue>
    </source>
</reference>
<evidence type="ECO:0000259" key="2">
    <source>
        <dbReference type="Pfam" id="PF00646"/>
    </source>
</evidence>
<organism evidence="4 5">
    <name type="scientific">Macleaya cordata</name>
    <name type="common">Five-seeded plume-poppy</name>
    <name type="synonym">Bocconia cordata</name>
    <dbReference type="NCBI Taxonomy" id="56857"/>
    <lineage>
        <taxon>Eukaryota</taxon>
        <taxon>Viridiplantae</taxon>
        <taxon>Streptophyta</taxon>
        <taxon>Embryophyta</taxon>
        <taxon>Tracheophyta</taxon>
        <taxon>Spermatophyta</taxon>
        <taxon>Magnoliopsida</taxon>
        <taxon>Ranunculales</taxon>
        <taxon>Papaveraceae</taxon>
        <taxon>Papaveroideae</taxon>
        <taxon>Macleaya</taxon>
    </lineage>
</organism>
<dbReference type="Pfam" id="PF00646">
    <property type="entry name" value="F-box"/>
    <property type="match status" value="1"/>
</dbReference>
<dbReference type="AlphaFoldDB" id="A0A200R993"/>
<dbReference type="FunCoup" id="A0A200R993">
    <property type="interactions" value="1179"/>
</dbReference>
<evidence type="ECO:0000313" key="4">
    <source>
        <dbReference type="EMBL" id="OVA19256.1"/>
    </source>
</evidence>
<feature type="region of interest" description="Disordered" evidence="1">
    <location>
        <begin position="1"/>
        <end position="23"/>
    </location>
</feature>
<evidence type="ECO:0000313" key="5">
    <source>
        <dbReference type="Proteomes" id="UP000195402"/>
    </source>
</evidence>
<dbReference type="InterPro" id="IPR001810">
    <property type="entry name" value="F-box_dom"/>
</dbReference>
<dbReference type="Proteomes" id="UP000195402">
    <property type="component" value="Unassembled WGS sequence"/>
</dbReference>
<keyword evidence="5" id="KW-1185">Reference proteome</keyword>
<accession>A0A200R993</accession>
<sequence length="414" mass="47830">MSSCKNRRITGEISGDKLPDNSSSSVIGSNNDLLRQILWCLPVKSLLVFKSVSKTWLSLISDPYFIHNHCLRNHPSIPGLFLQKTSYVIKPEFEFMFLDGNINGGVPFKALNFMNNPAGIKIQQSCNGLLCCSSFKSSRSNRSYYIYNPSTKHYTILPQSQFRENGRVRSVSLAFDPLKSPHYEAICIWRYDTDNYQIEIYSSKTASWRLSGDPFPAPNDDSFFKSGVFWNGSLHWISLRDSDSIGLSEYSLYYFDIGRELLKRMPVPPIPNYEWEMRSIGYFGECRGHLHLIEIYDSWTTRFDILEMDADYTGWNIKYHVDLEGLTINVADSETVHDDSDVEEEFLYRFEFSVLYVEEKEEEESSTLVLHIPEKVISYDLKEMRCKKIHDLSSSLRVEGSLQAYQYIESLACV</sequence>
<dbReference type="InterPro" id="IPR055290">
    <property type="entry name" value="At3g26010-like"/>
</dbReference>
<evidence type="ECO:0000256" key="1">
    <source>
        <dbReference type="SAM" id="MobiDB-lite"/>
    </source>
</evidence>
<dbReference type="OMA" id="CISNHED"/>
<dbReference type="EMBL" id="MVGT01000213">
    <property type="protein sequence ID" value="OVA19256.1"/>
    <property type="molecule type" value="Genomic_DNA"/>
</dbReference>
<feature type="domain" description="F-box" evidence="2">
    <location>
        <begin position="31"/>
        <end position="66"/>
    </location>
</feature>